<dbReference type="RefSeq" id="XP_009541530.1">
    <property type="nucleotide sequence ID" value="XM_009543235.1"/>
</dbReference>
<dbReference type="KEGG" id="hir:HETIRDRAFT_407228"/>
<dbReference type="EMBL" id="KI925454">
    <property type="protein sequence ID" value="ETW87656.1"/>
    <property type="molecule type" value="Genomic_DNA"/>
</dbReference>
<feature type="region of interest" description="Disordered" evidence="1">
    <location>
        <begin position="152"/>
        <end position="229"/>
    </location>
</feature>
<proteinExistence type="predicted"/>
<protein>
    <submittedName>
        <fullName evidence="3">Uncharacterized protein</fullName>
    </submittedName>
</protein>
<reference evidence="3 4" key="1">
    <citation type="journal article" date="2012" name="New Phytol.">
        <title>Insight into trade-off between wood decay and parasitism from the genome of a fungal forest pathogen.</title>
        <authorList>
            <person name="Olson A."/>
            <person name="Aerts A."/>
            <person name="Asiegbu F."/>
            <person name="Belbahri L."/>
            <person name="Bouzid O."/>
            <person name="Broberg A."/>
            <person name="Canback B."/>
            <person name="Coutinho P.M."/>
            <person name="Cullen D."/>
            <person name="Dalman K."/>
            <person name="Deflorio G."/>
            <person name="van Diepen L.T."/>
            <person name="Dunand C."/>
            <person name="Duplessis S."/>
            <person name="Durling M."/>
            <person name="Gonthier P."/>
            <person name="Grimwood J."/>
            <person name="Fossdal C.G."/>
            <person name="Hansson D."/>
            <person name="Henrissat B."/>
            <person name="Hietala A."/>
            <person name="Himmelstrand K."/>
            <person name="Hoffmeister D."/>
            <person name="Hogberg N."/>
            <person name="James T.Y."/>
            <person name="Karlsson M."/>
            <person name="Kohler A."/>
            <person name="Kues U."/>
            <person name="Lee Y.H."/>
            <person name="Lin Y.C."/>
            <person name="Lind M."/>
            <person name="Lindquist E."/>
            <person name="Lombard V."/>
            <person name="Lucas S."/>
            <person name="Lunden K."/>
            <person name="Morin E."/>
            <person name="Murat C."/>
            <person name="Park J."/>
            <person name="Raffaello T."/>
            <person name="Rouze P."/>
            <person name="Salamov A."/>
            <person name="Schmutz J."/>
            <person name="Solheim H."/>
            <person name="Stahlberg J."/>
            <person name="Velez H."/>
            <person name="de Vries R.P."/>
            <person name="Wiebenga A."/>
            <person name="Woodward S."/>
            <person name="Yakovlev I."/>
            <person name="Garbelotto M."/>
            <person name="Martin F."/>
            <person name="Grigoriev I.V."/>
            <person name="Stenlid J."/>
        </authorList>
    </citation>
    <scope>NUCLEOTIDE SEQUENCE [LARGE SCALE GENOMIC DNA]</scope>
    <source>
        <strain evidence="3 4">TC 32-1</strain>
    </source>
</reference>
<keyword evidence="2" id="KW-0472">Membrane</keyword>
<gene>
    <name evidence="3" type="ORF">HETIRDRAFT_407228</name>
</gene>
<evidence type="ECO:0000313" key="4">
    <source>
        <dbReference type="Proteomes" id="UP000030671"/>
    </source>
</evidence>
<dbReference type="GeneID" id="20672578"/>
<feature type="transmembrane region" description="Helical" evidence="2">
    <location>
        <begin position="15"/>
        <end position="39"/>
    </location>
</feature>
<feature type="compositionally biased region" description="Low complexity" evidence="1">
    <location>
        <begin position="154"/>
        <end position="173"/>
    </location>
</feature>
<accession>W4KRF8</accession>
<dbReference type="AlphaFoldDB" id="W4KRF8"/>
<keyword evidence="2" id="KW-1133">Transmembrane helix</keyword>
<dbReference type="InParanoid" id="W4KRF8"/>
<sequence>MSPAGTSNPSTSVSYAPIIGGVVGGLAFILGLGGLFLFLRRRRRQQYSGNTVNLPAGESAYPNLDPSSRLMSQAPRSMPFVDDPFRIDPILPDAYTSPSGPSALPRPSISTYADISSAYPSTVQSGSRHGRGHSVTDSTLWSVPSAQTVATIHTDSSSTSLTSTSAFTASLPSRSRRRPPGASTRKQPHSRSKNVPATEDVEAPPAYEDIDTRDDSMRVEQASLTGRAI</sequence>
<evidence type="ECO:0000313" key="3">
    <source>
        <dbReference type="EMBL" id="ETW87656.1"/>
    </source>
</evidence>
<dbReference type="HOGENOM" id="CLU_1209961_0_0_1"/>
<keyword evidence="2" id="KW-0812">Transmembrane</keyword>
<name>W4KRF8_HETIT</name>
<dbReference type="Proteomes" id="UP000030671">
    <property type="component" value="Unassembled WGS sequence"/>
</dbReference>
<organism evidence="3 4">
    <name type="scientific">Heterobasidion irregulare (strain TC 32-1)</name>
    <dbReference type="NCBI Taxonomy" id="747525"/>
    <lineage>
        <taxon>Eukaryota</taxon>
        <taxon>Fungi</taxon>
        <taxon>Dikarya</taxon>
        <taxon>Basidiomycota</taxon>
        <taxon>Agaricomycotina</taxon>
        <taxon>Agaricomycetes</taxon>
        <taxon>Russulales</taxon>
        <taxon>Bondarzewiaceae</taxon>
        <taxon>Heterobasidion</taxon>
        <taxon>Heterobasidion annosum species complex</taxon>
    </lineage>
</organism>
<keyword evidence="4" id="KW-1185">Reference proteome</keyword>
<evidence type="ECO:0000256" key="2">
    <source>
        <dbReference type="SAM" id="Phobius"/>
    </source>
</evidence>
<evidence type="ECO:0000256" key="1">
    <source>
        <dbReference type="SAM" id="MobiDB-lite"/>
    </source>
</evidence>